<name>A0A0E9XFI5_ANGAN</name>
<sequence length="67" mass="6951">MTGKSYQELYGEVRSTSGRELCVQSVEGMLSQAALGQQVLVGLLESQVPVLGIIVSGGSPSLPRTAS</sequence>
<organism evidence="1">
    <name type="scientific">Anguilla anguilla</name>
    <name type="common">European freshwater eel</name>
    <name type="synonym">Muraena anguilla</name>
    <dbReference type="NCBI Taxonomy" id="7936"/>
    <lineage>
        <taxon>Eukaryota</taxon>
        <taxon>Metazoa</taxon>
        <taxon>Chordata</taxon>
        <taxon>Craniata</taxon>
        <taxon>Vertebrata</taxon>
        <taxon>Euteleostomi</taxon>
        <taxon>Actinopterygii</taxon>
        <taxon>Neopterygii</taxon>
        <taxon>Teleostei</taxon>
        <taxon>Anguilliformes</taxon>
        <taxon>Anguillidae</taxon>
        <taxon>Anguilla</taxon>
    </lineage>
</organism>
<dbReference type="AlphaFoldDB" id="A0A0E9XFI5"/>
<protein>
    <submittedName>
        <fullName evidence="1">Uncharacterized protein</fullName>
    </submittedName>
</protein>
<reference evidence="1" key="1">
    <citation type="submission" date="2014-11" db="EMBL/GenBank/DDBJ databases">
        <authorList>
            <person name="Amaro Gonzalez C."/>
        </authorList>
    </citation>
    <scope>NUCLEOTIDE SEQUENCE</scope>
</reference>
<reference evidence="1" key="2">
    <citation type="journal article" date="2015" name="Fish Shellfish Immunol.">
        <title>Early steps in the European eel (Anguilla anguilla)-Vibrio vulnificus interaction in the gills: Role of the RtxA13 toxin.</title>
        <authorList>
            <person name="Callol A."/>
            <person name="Pajuelo D."/>
            <person name="Ebbesson L."/>
            <person name="Teles M."/>
            <person name="MacKenzie S."/>
            <person name="Amaro C."/>
        </authorList>
    </citation>
    <scope>NUCLEOTIDE SEQUENCE</scope>
</reference>
<evidence type="ECO:0000313" key="1">
    <source>
        <dbReference type="EMBL" id="JAI00616.1"/>
    </source>
</evidence>
<proteinExistence type="predicted"/>
<accession>A0A0E9XFI5</accession>
<dbReference type="EMBL" id="GBXM01007962">
    <property type="protein sequence ID" value="JAI00616.1"/>
    <property type="molecule type" value="Transcribed_RNA"/>
</dbReference>